<proteinExistence type="predicted"/>
<organism evidence="2">
    <name type="scientific">Sinorhizobium medicae</name>
    <dbReference type="NCBI Taxonomy" id="110321"/>
    <lineage>
        <taxon>Bacteria</taxon>
        <taxon>Pseudomonadati</taxon>
        <taxon>Pseudomonadota</taxon>
        <taxon>Alphaproteobacteria</taxon>
        <taxon>Hyphomicrobiales</taxon>
        <taxon>Rhizobiaceae</taxon>
        <taxon>Sinorhizobium/Ensifer group</taxon>
        <taxon>Sinorhizobium</taxon>
    </lineage>
</organism>
<dbReference type="AlphaFoldDB" id="A0A6G1WE11"/>
<gene>
    <name evidence="2" type="ORF">GHJ91_01815</name>
</gene>
<dbReference type="EMBL" id="WISB01000011">
    <property type="protein sequence ID" value="MQW67949.1"/>
    <property type="molecule type" value="Genomic_DNA"/>
</dbReference>
<protein>
    <submittedName>
        <fullName evidence="2">Uncharacterized protein</fullName>
    </submittedName>
</protein>
<evidence type="ECO:0000313" key="2">
    <source>
        <dbReference type="EMBL" id="MQW67949.1"/>
    </source>
</evidence>
<reference evidence="2" key="1">
    <citation type="journal article" date="2013" name="Genome Biol.">
        <title>Comparative genomics of the core and accessory genomes of 48 Sinorhizobium strains comprising five genospecies.</title>
        <authorList>
            <person name="Sugawara M."/>
            <person name="Epstein B."/>
            <person name="Badgley B.D."/>
            <person name="Unno T."/>
            <person name="Xu L."/>
            <person name="Reese J."/>
            <person name="Gyaneshwar P."/>
            <person name="Denny R."/>
            <person name="Mudge J."/>
            <person name="Bharti A.K."/>
            <person name="Farmer A.D."/>
            <person name="May G.D."/>
            <person name="Woodward J.E."/>
            <person name="Medigue C."/>
            <person name="Vallenet D."/>
            <person name="Lajus A."/>
            <person name="Rouy Z."/>
            <person name="Martinez-Vaz B."/>
            <person name="Tiffin P."/>
            <person name="Young N.D."/>
            <person name="Sadowsky M.J."/>
        </authorList>
    </citation>
    <scope>NUCLEOTIDE SEQUENCE</scope>
    <source>
        <strain evidence="2">M1</strain>
    </source>
</reference>
<keyword evidence="1" id="KW-0472">Membrane</keyword>
<keyword evidence="1" id="KW-0812">Transmembrane</keyword>
<accession>A0A6G1WE11</accession>
<comment type="caution">
    <text evidence="2">The sequence shown here is derived from an EMBL/GenBank/DDBJ whole genome shotgun (WGS) entry which is preliminary data.</text>
</comment>
<evidence type="ECO:0000256" key="1">
    <source>
        <dbReference type="SAM" id="Phobius"/>
    </source>
</evidence>
<dbReference type="RefSeq" id="WP_153412277.1">
    <property type="nucleotide sequence ID" value="NZ_WISB01000011.1"/>
</dbReference>
<sequence length="51" mass="5364">MEGEILHDDELAAKRLRPLVVVVVAAKLGVSALLLATVHLPPPASEIAALR</sequence>
<feature type="transmembrane region" description="Helical" evidence="1">
    <location>
        <begin position="19"/>
        <end position="40"/>
    </location>
</feature>
<keyword evidence="1" id="KW-1133">Transmembrane helix</keyword>
<name>A0A6G1WE11_9HYPH</name>